<evidence type="ECO:0000313" key="1">
    <source>
        <dbReference type="EMBL" id="EGZ47746.1"/>
    </source>
</evidence>
<protein>
    <submittedName>
        <fullName evidence="1">Uncharacterized protein</fullName>
    </submittedName>
</protein>
<dbReference type="RefSeq" id="WP_009116135.1">
    <property type="nucleotide sequence ID" value="NZ_JH165159.1"/>
</dbReference>
<dbReference type="AlphaFoldDB" id="G4CPI3"/>
<gene>
    <name evidence="1" type="ORF">HMPREF9370_0993</name>
</gene>
<dbReference type="Proteomes" id="UP000005336">
    <property type="component" value="Unassembled WGS sequence"/>
</dbReference>
<dbReference type="EMBL" id="AGAZ01000038">
    <property type="protein sequence ID" value="EGZ47746.1"/>
    <property type="molecule type" value="Genomic_DNA"/>
</dbReference>
<dbReference type="HOGENOM" id="CLU_3138200_0_0_4"/>
<proteinExistence type="predicted"/>
<name>G4CPI3_9NEIS</name>
<dbReference type="STRING" id="1030841.HMPREF9370_0993"/>
<reference evidence="1 2" key="1">
    <citation type="submission" date="2011-06" db="EMBL/GenBank/DDBJ databases">
        <authorList>
            <person name="Muzny D."/>
            <person name="Qin X."/>
            <person name="Deng J."/>
            <person name="Jiang H."/>
            <person name="Liu Y."/>
            <person name="Qu J."/>
            <person name="Song X.-Z."/>
            <person name="Zhang L."/>
            <person name="Thornton R."/>
            <person name="Coyle M."/>
            <person name="Francisco L."/>
            <person name="Jackson L."/>
            <person name="Javaid M."/>
            <person name="Korchina V."/>
            <person name="Kovar C."/>
            <person name="Mata R."/>
            <person name="Mathew T."/>
            <person name="Ngo R."/>
            <person name="Nguyen L."/>
            <person name="Nguyen N."/>
            <person name="Okwuonu G."/>
            <person name="Ongeri F."/>
            <person name="Pham C."/>
            <person name="Simmons D."/>
            <person name="Wilczek-Boney K."/>
            <person name="Hale W."/>
            <person name="Jakkamsetti A."/>
            <person name="Pham P."/>
            <person name="Ruth R."/>
            <person name="San Lucas F."/>
            <person name="Warren J."/>
            <person name="Zhang J."/>
            <person name="Zhao Z."/>
            <person name="Zhou C."/>
            <person name="Zhu D."/>
            <person name="Lee S."/>
            <person name="Bess C."/>
            <person name="Blankenburg K."/>
            <person name="Forbes L."/>
            <person name="Fu Q."/>
            <person name="Gubbala S."/>
            <person name="Hirani K."/>
            <person name="Jayaseelan J.C."/>
            <person name="Lara F."/>
            <person name="Munidasa M."/>
            <person name="Palculict T."/>
            <person name="Patil S."/>
            <person name="Pu L.-L."/>
            <person name="Saada N."/>
            <person name="Tang L."/>
            <person name="Weissenberger G."/>
            <person name="Zhu Y."/>
            <person name="Hemphill L."/>
            <person name="Shang Y."/>
            <person name="Youmans B."/>
            <person name="Ayvaz T."/>
            <person name="Ross M."/>
            <person name="Santibanez J."/>
            <person name="Aqrawi P."/>
            <person name="Gross S."/>
            <person name="Joshi V."/>
            <person name="Fowler G."/>
            <person name="Nazareth L."/>
            <person name="Reid J."/>
            <person name="Worley K."/>
            <person name="Petrosino J."/>
            <person name="Highlander S."/>
            <person name="Gibbs R."/>
        </authorList>
    </citation>
    <scope>NUCLEOTIDE SEQUENCE [LARGE SCALE GENOMIC DNA]</scope>
    <source>
        <strain evidence="1 2">9715</strain>
    </source>
</reference>
<dbReference type="PATRIC" id="fig|1030841.3.peg.972"/>
<sequence length="49" mass="5309">MKFFNAVADCLAQCAATFGGGIDVYGRLALLDLLRWTNRAVKMQGGSEE</sequence>
<accession>G4CPI3</accession>
<evidence type="ECO:0000313" key="2">
    <source>
        <dbReference type="Proteomes" id="UP000005336"/>
    </source>
</evidence>
<organism evidence="1 2">
    <name type="scientific">Neisseria wadsworthii 9715</name>
    <dbReference type="NCBI Taxonomy" id="1030841"/>
    <lineage>
        <taxon>Bacteria</taxon>
        <taxon>Pseudomonadati</taxon>
        <taxon>Pseudomonadota</taxon>
        <taxon>Betaproteobacteria</taxon>
        <taxon>Neisseriales</taxon>
        <taxon>Neisseriaceae</taxon>
        <taxon>Neisseria</taxon>
    </lineage>
</organism>
<keyword evidence="2" id="KW-1185">Reference proteome</keyword>
<comment type="caution">
    <text evidence="1">The sequence shown here is derived from an EMBL/GenBank/DDBJ whole genome shotgun (WGS) entry which is preliminary data.</text>
</comment>